<dbReference type="InterPro" id="IPR036259">
    <property type="entry name" value="MFS_trans_sf"/>
</dbReference>
<dbReference type="RefSeq" id="XP_022100042.1">
    <property type="nucleotide sequence ID" value="XM_022244350.1"/>
</dbReference>
<name>A0A8B7Z9X1_ACAPL</name>
<evidence type="ECO:0000256" key="1">
    <source>
        <dbReference type="ARBA" id="ARBA00004141"/>
    </source>
</evidence>
<feature type="transmembrane region" description="Helical" evidence="2">
    <location>
        <begin position="343"/>
        <end position="361"/>
    </location>
</feature>
<evidence type="ECO:0000313" key="7">
    <source>
        <dbReference type="RefSeq" id="XP_022100045.1"/>
    </source>
</evidence>
<evidence type="ECO:0000256" key="2">
    <source>
        <dbReference type="SAM" id="Phobius"/>
    </source>
</evidence>
<dbReference type="PANTHER" id="PTHR11360">
    <property type="entry name" value="MONOCARBOXYLATE TRANSPORTER"/>
    <property type="match status" value="1"/>
</dbReference>
<feature type="transmembrane region" description="Helical" evidence="2">
    <location>
        <begin position="283"/>
        <end position="304"/>
    </location>
</feature>
<comment type="subcellular location">
    <subcellularLocation>
        <location evidence="1">Membrane</location>
        <topology evidence="1">Multi-pass membrane protein</topology>
    </subcellularLocation>
</comment>
<dbReference type="Pfam" id="PF07690">
    <property type="entry name" value="MFS_1"/>
    <property type="match status" value="1"/>
</dbReference>
<dbReference type="Gene3D" id="1.20.1250.20">
    <property type="entry name" value="MFS general substrate transporter like domains"/>
    <property type="match status" value="1"/>
</dbReference>
<dbReference type="InterPro" id="IPR020846">
    <property type="entry name" value="MFS_dom"/>
</dbReference>
<organism evidence="4 8">
    <name type="scientific">Acanthaster planci</name>
    <name type="common">Crown-of-thorns starfish</name>
    <dbReference type="NCBI Taxonomy" id="133434"/>
    <lineage>
        <taxon>Eukaryota</taxon>
        <taxon>Metazoa</taxon>
        <taxon>Echinodermata</taxon>
        <taxon>Eleutherozoa</taxon>
        <taxon>Asterozoa</taxon>
        <taxon>Asteroidea</taxon>
        <taxon>Valvatacea</taxon>
        <taxon>Valvatida</taxon>
        <taxon>Acanthasteridae</taxon>
        <taxon>Acanthaster</taxon>
    </lineage>
</organism>
<evidence type="ECO:0000313" key="5">
    <source>
        <dbReference type="RefSeq" id="XP_022100042.1"/>
    </source>
</evidence>
<protein>
    <submittedName>
        <fullName evidence="5 6">Monocarboxylate transporter 12-like isoform X1</fullName>
    </submittedName>
</protein>
<feature type="transmembrane region" description="Helical" evidence="2">
    <location>
        <begin position="248"/>
        <end position="271"/>
    </location>
</feature>
<dbReference type="KEGG" id="aplc:110984315"/>
<dbReference type="RefSeq" id="XP_022100046.1">
    <property type="nucleotide sequence ID" value="XM_022244354.1"/>
</dbReference>
<dbReference type="InterPro" id="IPR011701">
    <property type="entry name" value="MFS"/>
</dbReference>
<dbReference type="AlphaFoldDB" id="A0A8B7Z9X1"/>
<dbReference type="Proteomes" id="UP000694845">
    <property type="component" value="Unplaced"/>
</dbReference>
<feature type="transmembrane region" description="Helical" evidence="2">
    <location>
        <begin position="80"/>
        <end position="99"/>
    </location>
</feature>
<dbReference type="InterPro" id="IPR050327">
    <property type="entry name" value="Proton-linked_MCT"/>
</dbReference>
<feature type="transmembrane region" description="Helical" evidence="2">
    <location>
        <begin position="316"/>
        <end position="337"/>
    </location>
</feature>
<feature type="domain" description="Major facilitator superfamily (MFS) profile" evidence="3">
    <location>
        <begin position="15"/>
        <end position="431"/>
    </location>
</feature>
<dbReference type="OrthoDB" id="6499973at2759"/>
<dbReference type="SUPFAM" id="SSF103473">
    <property type="entry name" value="MFS general substrate transporter"/>
    <property type="match status" value="1"/>
</dbReference>
<gene>
    <name evidence="5 6 7 8" type="primary">LOC110984315</name>
</gene>
<reference evidence="5 6" key="1">
    <citation type="submission" date="2025-04" db="UniProtKB">
        <authorList>
            <consortium name="RefSeq"/>
        </authorList>
    </citation>
    <scope>IDENTIFICATION</scope>
</reference>
<proteinExistence type="predicted"/>
<dbReference type="PROSITE" id="PS50850">
    <property type="entry name" value="MFS"/>
    <property type="match status" value="1"/>
</dbReference>
<dbReference type="GO" id="GO:0008028">
    <property type="term" value="F:monocarboxylic acid transmembrane transporter activity"/>
    <property type="evidence" value="ECO:0007669"/>
    <property type="project" value="TreeGrafter"/>
</dbReference>
<feature type="transmembrane region" description="Helical" evidence="2">
    <location>
        <begin position="12"/>
        <end position="29"/>
    </location>
</feature>
<feature type="transmembrane region" description="Helical" evidence="2">
    <location>
        <begin position="373"/>
        <end position="392"/>
    </location>
</feature>
<keyword evidence="2" id="KW-1133">Transmembrane helix</keyword>
<feature type="transmembrane region" description="Helical" evidence="2">
    <location>
        <begin position="105"/>
        <end position="124"/>
    </location>
</feature>
<feature type="transmembrane region" description="Helical" evidence="2">
    <location>
        <begin position="49"/>
        <end position="68"/>
    </location>
</feature>
<dbReference type="GeneID" id="110984315"/>
<keyword evidence="2" id="KW-0812">Transmembrane</keyword>
<dbReference type="OMA" id="VMQDYYH"/>
<evidence type="ECO:0000259" key="3">
    <source>
        <dbReference type="PROSITE" id="PS50850"/>
    </source>
</evidence>
<feature type="transmembrane region" description="Helical" evidence="2">
    <location>
        <begin position="136"/>
        <end position="158"/>
    </location>
</feature>
<dbReference type="RefSeq" id="XP_022100043.1">
    <property type="nucleotide sequence ID" value="XM_022244351.1"/>
</dbReference>
<sequence>MVGRCGTRYFQGVHIVLCMHVSTMLWAGLTKALGVLLPTLREQFTADTWMIGSLIAASVAAAGFAGPFSGPLDRIFGTRTVVIISSFLSGASVILSSFSTSTLHVALSLCLLAGPGLSIICILTRAMAGRQFTTGYAIATGVGSSGHALGMMFIGPLAQVFLDTYGWRGALLLLGAISLHLCAFAFLLTESVKVRDKYVPIVSSEEEPPISIPEKPNTEKQSQLHVLKAAITAGKKLLGCSVCGRAEFWIAFPVFGCDSFATDMWLMYFVAYADTKGFSGHEAVTFTLAGGIGNMVSKIIFGLILGRGLVNVRLSLFVTITSSSLALLTLTWINSYWAMMVNAFLYHGLSGMLTVLSDIYTRELLGTEDLAAAFSWIGVLTAVLVLAFGFFPGLMFDISGSFEIAFVILACIASLSLVSLLAEVLLNRHKERSL</sequence>
<feature type="transmembrane region" description="Helical" evidence="2">
    <location>
        <begin position="404"/>
        <end position="426"/>
    </location>
</feature>
<evidence type="ECO:0000313" key="8">
    <source>
        <dbReference type="RefSeq" id="XP_022100046.1"/>
    </source>
</evidence>
<feature type="transmembrane region" description="Helical" evidence="2">
    <location>
        <begin position="170"/>
        <end position="188"/>
    </location>
</feature>
<keyword evidence="2" id="KW-0472">Membrane</keyword>
<dbReference type="PANTHER" id="PTHR11360:SF303">
    <property type="entry name" value="MAJOR FACILITATOR SUPERFAMILY (MFS) PROFILE DOMAIN-CONTAINING PROTEIN"/>
    <property type="match status" value="1"/>
</dbReference>
<accession>A0A8B7Z9X1</accession>
<dbReference type="RefSeq" id="XP_022100045.1">
    <property type="nucleotide sequence ID" value="XM_022244353.1"/>
</dbReference>
<evidence type="ECO:0000313" key="6">
    <source>
        <dbReference type="RefSeq" id="XP_022100043.1"/>
    </source>
</evidence>
<evidence type="ECO:0000313" key="4">
    <source>
        <dbReference type="Proteomes" id="UP000694845"/>
    </source>
</evidence>
<keyword evidence="4" id="KW-1185">Reference proteome</keyword>
<dbReference type="GO" id="GO:0016020">
    <property type="term" value="C:membrane"/>
    <property type="evidence" value="ECO:0007669"/>
    <property type="project" value="UniProtKB-SubCell"/>
</dbReference>